<dbReference type="AlphaFoldDB" id="A0A381W0A7"/>
<organism evidence="1">
    <name type="scientific">marine metagenome</name>
    <dbReference type="NCBI Taxonomy" id="408172"/>
    <lineage>
        <taxon>unclassified sequences</taxon>
        <taxon>metagenomes</taxon>
        <taxon>ecological metagenomes</taxon>
    </lineage>
</organism>
<evidence type="ECO:0000313" key="1">
    <source>
        <dbReference type="EMBL" id="SVA45975.1"/>
    </source>
</evidence>
<sequence length="367" mass="39122">MGIDTPLDTLLAGYVAKFPSFDSQARLARQPVGVPVSRFKETSSIVCTRVVGYPAVLRAGILALFVSWPSGSFAQAQSESSQPPTDLRHLFAIGYMLEDQNGDEVVDFVNARIVLPSNPKEAEVVAAANLAARLGYETSALDLGMVDIGTGPFDVPVVLIGIGTGYASGVRGTAVSDPTAQLAPGQGAITFVPEDAEYKKGGIRISGNDATGLLAAADYASGRYPNVWGLEGESYEDIADKLTAFLVDHDAQNAVLTLDGIVVDATRLGVSRLEATVRISDSESLTRVLEAIHPKNSIEADSGSVTTPVRSEDRGELSDLEFPDLHRIDLRVVAPNFNRTFRLLPDEPQDTRAGRAWSPGTMSDFTL</sequence>
<name>A0A381W0A7_9ZZZZ</name>
<protein>
    <submittedName>
        <fullName evidence="1">Uncharacterized protein</fullName>
    </submittedName>
</protein>
<proteinExistence type="predicted"/>
<accession>A0A381W0A7</accession>
<reference evidence="1" key="1">
    <citation type="submission" date="2018-05" db="EMBL/GenBank/DDBJ databases">
        <authorList>
            <person name="Lanie J.A."/>
            <person name="Ng W.-L."/>
            <person name="Kazmierczak K.M."/>
            <person name="Andrzejewski T.M."/>
            <person name="Davidsen T.M."/>
            <person name="Wayne K.J."/>
            <person name="Tettelin H."/>
            <person name="Glass J.I."/>
            <person name="Rusch D."/>
            <person name="Podicherti R."/>
            <person name="Tsui H.-C.T."/>
            <person name="Winkler M.E."/>
        </authorList>
    </citation>
    <scope>NUCLEOTIDE SEQUENCE</scope>
</reference>
<gene>
    <name evidence="1" type="ORF">METZ01_LOCUS98829</name>
</gene>
<dbReference type="EMBL" id="UINC01010325">
    <property type="protein sequence ID" value="SVA45975.1"/>
    <property type="molecule type" value="Genomic_DNA"/>
</dbReference>
<feature type="non-terminal residue" evidence="1">
    <location>
        <position position="367"/>
    </location>
</feature>